<accession>A0A6M0K0D8</accession>
<evidence type="ECO:0000256" key="3">
    <source>
        <dbReference type="ARBA" id="ARBA00022555"/>
    </source>
</evidence>
<dbReference type="GO" id="GO:0017150">
    <property type="term" value="F:tRNA dihydrouridine synthase activity"/>
    <property type="evidence" value="ECO:0007669"/>
    <property type="project" value="InterPro"/>
</dbReference>
<evidence type="ECO:0000256" key="8">
    <source>
        <dbReference type="ARBA" id="ARBA00022884"/>
    </source>
</evidence>
<keyword evidence="8" id="KW-0694">RNA-binding</keyword>
<feature type="active site" description="Proton donor" evidence="13">
    <location>
        <position position="84"/>
    </location>
</feature>
<comment type="cofactor">
    <cofactor evidence="1 12 14">
        <name>FMN</name>
        <dbReference type="ChEBI" id="CHEBI:58210"/>
    </cofactor>
</comment>
<dbReference type="PANTHER" id="PTHR45846:SF1">
    <property type="entry name" value="TRNA-DIHYDROURIDINE(47) SYNTHASE [NAD(P)(+)]-LIKE"/>
    <property type="match status" value="1"/>
</dbReference>
<evidence type="ECO:0000256" key="12">
    <source>
        <dbReference type="PIRNR" id="PIRNR006621"/>
    </source>
</evidence>
<dbReference type="CDD" id="cd02801">
    <property type="entry name" value="DUS_like_FMN"/>
    <property type="match status" value="1"/>
</dbReference>
<dbReference type="InterPro" id="IPR004652">
    <property type="entry name" value="DusB-like"/>
</dbReference>
<keyword evidence="7" id="KW-0521">NADP</keyword>
<feature type="binding site" evidence="14">
    <location>
        <position position="123"/>
    </location>
    <ligand>
        <name>FMN</name>
        <dbReference type="ChEBI" id="CHEBI:58210"/>
    </ligand>
</feature>
<proteinExistence type="inferred from homology"/>
<dbReference type="Gene3D" id="1.10.1200.80">
    <property type="entry name" value="Putative flavin oxidoreducatase, domain 2"/>
    <property type="match status" value="1"/>
</dbReference>
<dbReference type="GO" id="GO:0050660">
    <property type="term" value="F:flavin adenine dinucleotide binding"/>
    <property type="evidence" value="ECO:0007669"/>
    <property type="project" value="InterPro"/>
</dbReference>
<evidence type="ECO:0000259" key="15">
    <source>
        <dbReference type="Pfam" id="PF01207"/>
    </source>
</evidence>
<evidence type="ECO:0000313" key="17">
    <source>
        <dbReference type="Proteomes" id="UP000483379"/>
    </source>
</evidence>
<dbReference type="PANTHER" id="PTHR45846">
    <property type="entry name" value="TRNA-DIHYDROURIDINE(47) SYNTHASE [NAD(P)(+)]-LIKE"/>
    <property type="match status" value="1"/>
</dbReference>
<evidence type="ECO:0000256" key="2">
    <source>
        <dbReference type="ARBA" id="ARBA00002790"/>
    </source>
</evidence>
<keyword evidence="5 12" id="KW-0288">FMN</keyword>
<dbReference type="Proteomes" id="UP000483379">
    <property type="component" value="Unassembled WGS sequence"/>
</dbReference>
<dbReference type="Pfam" id="PF01207">
    <property type="entry name" value="Dus"/>
    <property type="match status" value="1"/>
</dbReference>
<organism evidence="16 17">
    <name type="scientific">Thiorhodococcus minor</name>
    <dbReference type="NCBI Taxonomy" id="57489"/>
    <lineage>
        <taxon>Bacteria</taxon>
        <taxon>Pseudomonadati</taxon>
        <taxon>Pseudomonadota</taxon>
        <taxon>Gammaproteobacteria</taxon>
        <taxon>Chromatiales</taxon>
        <taxon>Chromatiaceae</taxon>
        <taxon>Thiorhodococcus</taxon>
    </lineage>
</organism>
<evidence type="ECO:0000256" key="7">
    <source>
        <dbReference type="ARBA" id="ARBA00022857"/>
    </source>
</evidence>
<keyword evidence="3" id="KW-0820">tRNA-binding</keyword>
<keyword evidence="9 12" id="KW-0560">Oxidoreductase</keyword>
<dbReference type="PROSITE" id="PS01136">
    <property type="entry name" value="UPF0034"/>
    <property type="match status" value="1"/>
</dbReference>
<dbReference type="RefSeq" id="WP_164452557.1">
    <property type="nucleotide sequence ID" value="NZ_JAAIJQ010000021.1"/>
</dbReference>
<comment type="catalytic activity">
    <reaction evidence="10">
        <text>a 5,6-dihydrouridine in tRNA + NADP(+) = a uridine in tRNA + NADPH + H(+)</text>
        <dbReference type="Rhea" id="RHEA:23624"/>
        <dbReference type="Rhea" id="RHEA-COMP:13339"/>
        <dbReference type="Rhea" id="RHEA-COMP:13887"/>
        <dbReference type="ChEBI" id="CHEBI:15378"/>
        <dbReference type="ChEBI" id="CHEBI:57783"/>
        <dbReference type="ChEBI" id="CHEBI:58349"/>
        <dbReference type="ChEBI" id="CHEBI:65315"/>
        <dbReference type="ChEBI" id="CHEBI:74443"/>
    </reaction>
</comment>
<evidence type="ECO:0000256" key="4">
    <source>
        <dbReference type="ARBA" id="ARBA00022630"/>
    </source>
</evidence>
<dbReference type="PIRSF" id="PIRSF006621">
    <property type="entry name" value="Dus"/>
    <property type="match status" value="1"/>
</dbReference>
<evidence type="ECO:0000256" key="11">
    <source>
        <dbReference type="ARBA" id="ARBA00048802"/>
    </source>
</evidence>
<keyword evidence="14" id="KW-0547">Nucleotide-binding</keyword>
<comment type="similarity">
    <text evidence="12">Belongs to the dus family.</text>
</comment>
<dbReference type="EMBL" id="JAAIJQ010000021">
    <property type="protein sequence ID" value="NEV62067.1"/>
    <property type="molecule type" value="Genomic_DNA"/>
</dbReference>
<dbReference type="InterPro" id="IPR024036">
    <property type="entry name" value="tRNA-dHydroUridine_Synthase_C"/>
</dbReference>
<keyword evidence="4 12" id="KW-0285">Flavoprotein</keyword>
<comment type="catalytic activity">
    <reaction evidence="11">
        <text>a 5,6-dihydrouridine in tRNA + NAD(+) = a uridine in tRNA + NADH + H(+)</text>
        <dbReference type="Rhea" id="RHEA:54452"/>
        <dbReference type="Rhea" id="RHEA-COMP:13339"/>
        <dbReference type="Rhea" id="RHEA-COMP:13887"/>
        <dbReference type="ChEBI" id="CHEBI:15378"/>
        <dbReference type="ChEBI" id="CHEBI:57540"/>
        <dbReference type="ChEBI" id="CHEBI:57945"/>
        <dbReference type="ChEBI" id="CHEBI:65315"/>
        <dbReference type="ChEBI" id="CHEBI:74443"/>
    </reaction>
</comment>
<keyword evidence="17" id="KW-1185">Reference proteome</keyword>
<comment type="function">
    <text evidence="2 12">Catalyzes the synthesis of 5,6-dihydrouridine (D), a modified base found in the D-loop of most tRNAs, via the reduction of the C5-C6 double bond in target uridines.</text>
</comment>
<protein>
    <recommendedName>
        <fullName evidence="12">tRNA-dihydrouridine synthase</fullName>
        <ecNumber evidence="12">1.3.1.-</ecNumber>
    </recommendedName>
</protein>
<evidence type="ECO:0000256" key="1">
    <source>
        <dbReference type="ARBA" id="ARBA00001917"/>
    </source>
</evidence>
<evidence type="ECO:0000313" key="16">
    <source>
        <dbReference type="EMBL" id="NEV62067.1"/>
    </source>
</evidence>
<evidence type="ECO:0000256" key="14">
    <source>
        <dbReference type="PIRSR" id="PIRSR006621-2"/>
    </source>
</evidence>
<keyword evidence="6 12" id="KW-0819">tRNA processing</keyword>
<dbReference type="AlphaFoldDB" id="A0A6M0K0D8"/>
<dbReference type="InterPro" id="IPR035587">
    <property type="entry name" value="DUS-like_FMN-bd"/>
</dbReference>
<evidence type="ECO:0000256" key="9">
    <source>
        <dbReference type="ARBA" id="ARBA00023002"/>
    </source>
</evidence>
<dbReference type="SUPFAM" id="SSF51395">
    <property type="entry name" value="FMN-linked oxidoreductases"/>
    <property type="match status" value="1"/>
</dbReference>
<evidence type="ECO:0000256" key="10">
    <source>
        <dbReference type="ARBA" id="ARBA00048205"/>
    </source>
</evidence>
<reference evidence="16 17" key="1">
    <citation type="submission" date="2020-02" db="EMBL/GenBank/DDBJ databases">
        <title>Genome sequences of Thiorhodococcus mannitoliphagus and Thiorhodococcus minor, purple sulfur photosynthetic bacteria in the gammaproteobacterial family, Chromatiaceae.</title>
        <authorList>
            <person name="Aviles F.A."/>
            <person name="Meyer T.E."/>
            <person name="Kyndt J.A."/>
        </authorList>
    </citation>
    <scope>NUCLEOTIDE SEQUENCE [LARGE SCALE GENOMIC DNA]</scope>
    <source>
        <strain evidence="16 17">DSM 11518</strain>
    </source>
</reference>
<dbReference type="EC" id="1.3.1.-" evidence="12"/>
<evidence type="ECO:0000256" key="6">
    <source>
        <dbReference type="ARBA" id="ARBA00022694"/>
    </source>
</evidence>
<dbReference type="NCBIfam" id="TIGR00737">
    <property type="entry name" value="nifR3_yhdG"/>
    <property type="match status" value="1"/>
</dbReference>
<evidence type="ECO:0000256" key="13">
    <source>
        <dbReference type="PIRSR" id="PIRSR006621-1"/>
    </source>
</evidence>
<feature type="binding site" evidence="14">
    <location>
        <position position="54"/>
    </location>
    <ligand>
        <name>FMN</name>
        <dbReference type="ChEBI" id="CHEBI:58210"/>
    </ligand>
</feature>
<dbReference type="GO" id="GO:0000049">
    <property type="term" value="F:tRNA binding"/>
    <property type="evidence" value="ECO:0007669"/>
    <property type="project" value="UniProtKB-KW"/>
</dbReference>
<feature type="binding site" evidence="14">
    <location>
        <position position="153"/>
    </location>
    <ligand>
        <name>FMN</name>
        <dbReference type="ChEBI" id="CHEBI:58210"/>
    </ligand>
</feature>
<name>A0A6M0K0D8_9GAMM</name>
<dbReference type="Gene3D" id="3.20.20.70">
    <property type="entry name" value="Aldolase class I"/>
    <property type="match status" value="1"/>
</dbReference>
<gene>
    <name evidence="16" type="primary">dusB</name>
    <name evidence="16" type="ORF">G3446_09220</name>
</gene>
<evidence type="ECO:0000256" key="5">
    <source>
        <dbReference type="ARBA" id="ARBA00022643"/>
    </source>
</evidence>
<dbReference type="InterPro" id="IPR018517">
    <property type="entry name" value="tRNA_hU_synthase_CS"/>
</dbReference>
<dbReference type="InterPro" id="IPR001269">
    <property type="entry name" value="DUS_fam"/>
</dbReference>
<dbReference type="InterPro" id="IPR013785">
    <property type="entry name" value="Aldolase_TIM"/>
</dbReference>
<sequence>MAGVSDRPYRSLCRELGAGLAVAEMVSSDTTLWSSRKSIRRLDYAGEAGPVAAQILGTDPDAMAEAARVNLDLGADIIDINMGCPAKKVCKVAAGSALLRDQVLVGRILERVVNAVEAPVTLKIRTGWSPDSRNAVEIARIARESGVAALTVHGRTRACTYAAPAEYETVRRIKREVGITLIANGDIDSPERARHVLDYTGADAIMVGRAAQGRPWIFREIATALSQDPAERGMIHPQSHAGDPAPKDWIKEIVKAHLEALYAFYGDRQGVRIARKHIGWYCRERCGAAAFRQGINRTESPADQLSQALAFLDQSPEMETQAA</sequence>
<feature type="domain" description="DUS-like FMN-binding" evidence="15">
    <location>
        <begin position="1"/>
        <end position="311"/>
    </location>
</feature>
<comment type="caution">
    <text evidence="16">The sequence shown here is derived from an EMBL/GenBank/DDBJ whole genome shotgun (WGS) entry which is preliminary data.</text>
</comment>
<feature type="binding site" evidence="14">
    <location>
        <begin position="208"/>
        <end position="209"/>
    </location>
    <ligand>
        <name>FMN</name>
        <dbReference type="ChEBI" id="CHEBI:58210"/>
    </ligand>
</feature>